<evidence type="ECO:0000313" key="1">
    <source>
        <dbReference type="EMBL" id="KAL2059819.1"/>
    </source>
</evidence>
<sequence length="68" mass="7290">MAVDAPEALMDDQILLSDGKGYALTDIGEVPKRGGCLDNDRNMDGDTVKKRSEAGARSVIFFTSIWGA</sequence>
<keyword evidence="2" id="KW-1185">Reference proteome</keyword>
<dbReference type="EMBL" id="JAZHXI010000026">
    <property type="protein sequence ID" value="KAL2059819.1"/>
    <property type="molecule type" value="Genomic_DNA"/>
</dbReference>
<organism evidence="1 2">
    <name type="scientific">Oculimacula yallundae</name>
    <dbReference type="NCBI Taxonomy" id="86028"/>
    <lineage>
        <taxon>Eukaryota</taxon>
        <taxon>Fungi</taxon>
        <taxon>Dikarya</taxon>
        <taxon>Ascomycota</taxon>
        <taxon>Pezizomycotina</taxon>
        <taxon>Leotiomycetes</taxon>
        <taxon>Helotiales</taxon>
        <taxon>Ploettnerulaceae</taxon>
        <taxon>Oculimacula</taxon>
    </lineage>
</organism>
<evidence type="ECO:0000313" key="2">
    <source>
        <dbReference type="Proteomes" id="UP001595075"/>
    </source>
</evidence>
<comment type="caution">
    <text evidence="1">The sequence shown here is derived from an EMBL/GenBank/DDBJ whole genome shotgun (WGS) entry which is preliminary data.</text>
</comment>
<dbReference type="Proteomes" id="UP001595075">
    <property type="component" value="Unassembled WGS sequence"/>
</dbReference>
<reference evidence="1 2" key="1">
    <citation type="journal article" date="2024" name="Commun. Biol.">
        <title>Comparative genomic analysis of thermophilic fungi reveals convergent evolutionary adaptations and gene losses.</title>
        <authorList>
            <person name="Steindorff A.S."/>
            <person name="Aguilar-Pontes M.V."/>
            <person name="Robinson A.J."/>
            <person name="Andreopoulos B."/>
            <person name="LaButti K."/>
            <person name="Kuo A."/>
            <person name="Mondo S."/>
            <person name="Riley R."/>
            <person name="Otillar R."/>
            <person name="Haridas S."/>
            <person name="Lipzen A."/>
            <person name="Grimwood J."/>
            <person name="Schmutz J."/>
            <person name="Clum A."/>
            <person name="Reid I.D."/>
            <person name="Moisan M.C."/>
            <person name="Butler G."/>
            <person name="Nguyen T.T.M."/>
            <person name="Dewar K."/>
            <person name="Conant G."/>
            <person name="Drula E."/>
            <person name="Henrissat B."/>
            <person name="Hansel C."/>
            <person name="Singer S."/>
            <person name="Hutchinson M.I."/>
            <person name="de Vries R.P."/>
            <person name="Natvig D.O."/>
            <person name="Powell A.J."/>
            <person name="Tsang A."/>
            <person name="Grigoriev I.V."/>
        </authorList>
    </citation>
    <scope>NUCLEOTIDE SEQUENCE [LARGE SCALE GENOMIC DNA]</scope>
    <source>
        <strain evidence="1 2">CBS 494.80</strain>
    </source>
</reference>
<accession>A0ABR4BPX6</accession>
<proteinExistence type="predicted"/>
<protein>
    <submittedName>
        <fullName evidence="1">Uncharacterized protein</fullName>
    </submittedName>
</protein>
<name>A0ABR4BPX6_9HELO</name>
<gene>
    <name evidence="1" type="ORF">VTL71DRAFT_10203</name>
</gene>